<reference evidence="3 4" key="1">
    <citation type="journal article" date="2023" name="G3 (Bethesda)">
        <title>A chromosome-length genome assembly and annotation of blackberry (Rubus argutus, cv. 'Hillquist').</title>
        <authorList>
            <person name="Bruna T."/>
            <person name="Aryal R."/>
            <person name="Dudchenko O."/>
            <person name="Sargent D.J."/>
            <person name="Mead D."/>
            <person name="Buti M."/>
            <person name="Cavallini A."/>
            <person name="Hytonen T."/>
            <person name="Andres J."/>
            <person name="Pham M."/>
            <person name="Weisz D."/>
            <person name="Mascagni F."/>
            <person name="Usai G."/>
            <person name="Natali L."/>
            <person name="Bassil N."/>
            <person name="Fernandez G.E."/>
            <person name="Lomsadze A."/>
            <person name="Armour M."/>
            <person name="Olukolu B."/>
            <person name="Poorten T."/>
            <person name="Britton C."/>
            <person name="Davik J."/>
            <person name="Ashrafi H."/>
            <person name="Aiden E.L."/>
            <person name="Borodovsky M."/>
            <person name="Worthington M."/>
        </authorList>
    </citation>
    <scope>NUCLEOTIDE SEQUENCE [LARGE SCALE GENOMIC DNA]</scope>
    <source>
        <strain evidence="3">PI 553951</strain>
    </source>
</reference>
<feature type="compositionally biased region" description="Basic and acidic residues" evidence="2">
    <location>
        <begin position="30"/>
        <end position="44"/>
    </location>
</feature>
<evidence type="ECO:0000256" key="2">
    <source>
        <dbReference type="SAM" id="MobiDB-lite"/>
    </source>
</evidence>
<feature type="region of interest" description="Disordered" evidence="2">
    <location>
        <begin position="29"/>
        <end position="54"/>
    </location>
</feature>
<name>A0AAW1WV77_RUBAR</name>
<keyword evidence="4" id="KW-1185">Reference proteome</keyword>
<comment type="caution">
    <text evidence="3">The sequence shown here is derived from an EMBL/GenBank/DDBJ whole genome shotgun (WGS) entry which is preliminary data.</text>
</comment>
<proteinExistence type="predicted"/>
<gene>
    <name evidence="3" type="ORF">M0R45_024749</name>
</gene>
<organism evidence="3 4">
    <name type="scientific">Rubus argutus</name>
    <name type="common">Southern blackberry</name>
    <dbReference type="NCBI Taxonomy" id="59490"/>
    <lineage>
        <taxon>Eukaryota</taxon>
        <taxon>Viridiplantae</taxon>
        <taxon>Streptophyta</taxon>
        <taxon>Embryophyta</taxon>
        <taxon>Tracheophyta</taxon>
        <taxon>Spermatophyta</taxon>
        <taxon>Magnoliopsida</taxon>
        <taxon>eudicotyledons</taxon>
        <taxon>Gunneridae</taxon>
        <taxon>Pentapetalae</taxon>
        <taxon>rosids</taxon>
        <taxon>fabids</taxon>
        <taxon>Rosales</taxon>
        <taxon>Rosaceae</taxon>
        <taxon>Rosoideae</taxon>
        <taxon>Rosoideae incertae sedis</taxon>
        <taxon>Rubus</taxon>
    </lineage>
</organism>
<sequence length="191" mass="21955">MADHSDDLHLDQLLDSASEDFQNLNLSKPSLERSKEAVETKREPPSLPSGVQGLGVGLPDLRTMKKGKRNVSGGSHVTEALDKQFEEPCGRQELCFWELFPVCMYIWISKLKQKQAFNQLMLCKIRDGLTAIEEGMKQEFLVYQWRRQQIEEETIRLRAEGERLRAEMERLRAEREIKGNAVADQHSDEPA</sequence>
<feature type="coiled-coil region" evidence="1">
    <location>
        <begin position="147"/>
        <end position="174"/>
    </location>
</feature>
<dbReference type="EMBL" id="JBEDUW010000005">
    <property type="protein sequence ID" value="KAK9927568.1"/>
    <property type="molecule type" value="Genomic_DNA"/>
</dbReference>
<evidence type="ECO:0000313" key="4">
    <source>
        <dbReference type="Proteomes" id="UP001457282"/>
    </source>
</evidence>
<accession>A0AAW1WV77</accession>
<protein>
    <submittedName>
        <fullName evidence="3">Uncharacterized protein</fullName>
    </submittedName>
</protein>
<evidence type="ECO:0000256" key="1">
    <source>
        <dbReference type="SAM" id="Coils"/>
    </source>
</evidence>
<dbReference type="AlphaFoldDB" id="A0AAW1WV77"/>
<evidence type="ECO:0000313" key="3">
    <source>
        <dbReference type="EMBL" id="KAK9927568.1"/>
    </source>
</evidence>
<dbReference type="Proteomes" id="UP001457282">
    <property type="component" value="Unassembled WGS sequence"/>
</dbReference>
<keyword evidence="1" id="KW-0175">Coiled coil</keyword>